<dbReference type="GO" id="GO:0022857">
    <property type="term" value="F:transmembrane transporter activity"/>
    <property type="evidence" value="ECO:0007669"/>
    <property type="project" value="InterPro"/>
</dbReference>
<keyword evidence="3" id="KW-1003">Cell membrane</keyword>
<evidence type="ECO:0000256" key="2">
    <source>
        <dbReference type="ARBA" id="ARBA00022448"/>
    </source>
</evidence>
<protein>
    <submittedName>
        <fullName evidence="10">Unannotated protein</fullName>
    </submittedName>
</protein>
<feature type="region of interest" description="Disordered" evidence="7">
    <location>
        <begin position="406"/>
        <end position="425"/>
    </location>
</feature>
<dbReference type="Gene3D" id="1.20.1250.20">
    <property type="entry name" value="MFS general substrate transporter like domains"/>
    <property type="match status" value="1"/>
</dbReference>
<dbReference type="AlphaFoldDB" id="A0A6J7JRM7"/>
<dbReference type="PANTHER" id="PTHR23513">
    <property type="entry name" value="INTEGRAL MEMBRANE EFFLUX PROTEIN-RELATED"/>
    <property type="match status" value="1"/>
</dbReference>
<feature type="transmembrane region" description="Helical" evidence="8">
    <location>
        <begin position="176"/>
        <end position="193"/>
    </location>
</feature>
<feature type="transmembrane region" description="Helical" evidence="8">
    <location>
        <begin position="374"/>
        <end position="394"/>
    </location>
</feature>
<dbReference type="InterPro" id="IPR036259">
    <property type="entry name" value="MFS_trans_sf"/>
</dbReference>
<dbReference type="CDD" id="cd06173">
    <property type="entry name" value="MFS_MefA_like"/>
    <property type="match status" value="1"/>
</dbReference>
<evidence type="ECO:0000256" key="4">
    <source>
        <dbReference type="ARBA" id="ARBA00022692"/>
    </source>
</evidence>
<feature type="transmembrane region" description="Helical" evidence="8">
    <location>
        <begin position="51"/>
        <end position="69"/>
    </location>
</feature>
<feature type="transmembrane region" description="Helical" evidence="8">
    <location>
        <begin position="81"/>
        <end position="101"/>
    </location>
</feature>
<feature type="transmembrane region" description="Helical" evidence="8">
    <location>
        <begin position="289"/>
        <end position="306"/>
    </location>
</feature>
<gene>
    <name evidence="10" type="ORF">UFOPK3837_00149</name>
</gene>
<feature type="transmembrane region" description="Helical" evidence="8">
    <location>
        <begin position="259"/>
        <end position="277"/>
    </location>
</feature>
<dbReference type="InterPro" id="IPR010290">
    <property type="entry name" value="TM_effector"/>
</dbReference>
<feature type="transmembrane region" description="Helical" evidence="8">
    <location>
        <begin position="346"/>
        <end position="368"/>
    </location>
</feature>
<feature type="transmembrane region" description="Helical" evidence="8">
    <location>
        <begin position="225"/>
        <end position="247"/>
    </location>
</feature>
<dbReference type="InterPro" id="IPR020846">
    <property type="entry name" value="MFS_dom"/>
</dbReference>
<sequence length="425" mass="45978">MSNSGALRSFKHRNFRILYPASVVSNIGTWAQRVAQDWLVLELTNNSAADLGIVTGLQFLPTIFLSIWGGALADRFSKRKLLIITAAGGAFTSALLGALVISKSAVIWEVYVLALVFGVFSAIDAPIRTSFTSELVGKADLANAVSLNSANFNLGRLVGPALSGFLIFLFGTGWSFLINALSYIFVIVSLRLIRHDELHITQKPNRAASIKDGFKYVRENLQVRLVMVTVFFSATFGLNFQIFNALMAKGEFHLGPQEFGGAGSVLAIGSLSAAIIGTRLENSRVPKRIMLGAMIFGLLVATLSFAQSYLQYLLILPFAGAVALTTFIFANSYVQTTTPSPLRGRVMGIYLLIFMGGTPLGSPLIGWAASSFGIRPTIFICGLITTTAAVIVFTRLRKLIGRQSQSNAEHDAGNDDVENPPEHRF</sequence>
<dbReference type="PROSITE" id="PS50850">
    <property type="entry name" value="MFS"/>
    <property type="match status" value="1"/>
</dbReference>
<evidence type="ECO:0000313" key="10">
    <source>
        <dbReference type="EMBL" id="CAB4946418.1"/>
    </source>
</evidence>
<keyword evidence="5 8" id="KW-1133">Transmembrane helix</keyword>
<evidence type="ECO:0000259" key="9">
    <source>
        <dbReference type="PROSITE" id="PS50850"/>
    </source>
</evidence>
<evidence type="ECO:0000256" key="8">
    <source>
        <dbReference type="SAM" id="Phobius"/>
    </source>
</evidence>
<keyword evidence="4 8" id="KW-0812">Transmembrane</keyword>
<reference evidence="10" key="1">
    <citation type="submission" date="2020-05" db="EMBL/GenBank/DDBJ databases">
        <authorList>
            <person name="Chiriac C."/>
            <person name="Salcher M."/>
            <person name="Ghai R."/>
            <person name="Kavagutti S V."/>
        </authorList>
    </citation>
    <scope>NUCLEOTIDE SEQUENCE</scope>
</reference>
<keyword evidence="6 8" id="KW-0472">Membrane</keyword>
<accession>A0A6J7JRM7</accession>
<evidence type="ECO:0000256" key="1">
    <source>
        <dbReference type="ARBA" id="ARBA00004651"/>
    </source>
</evidence>
<evidence type="ECO:0000256" key="7">
    <source>
        <dbReference type="SAM" id="MobiDB-lite"/>
    </source>
</evidence>
<dbReference type="SUPFAM" id="SSF103473">
    <property type="entry name" value="MFS general substrate transporter"/>
    <property type="match status" value="1"/>
</dbReference>
<evidence type="ECO:0000256" key="3">
    <source>
        <dbReference type="ARBA" id="ARBA00022475"/>
    </source>
</evidence>
<dbReference type="PANTHER" id="PTHR23513:SF11">
    <property type="entry name" value="STAPHYLOFERRIN A TRANSPORTER"/>
    <property type="match status" value="1"/>
</dbReference>
<evidence type="ECO:0000256" key="6">
    <source>
        <dbReference type="ARBA" id="ARBA00023136"/>
    </source>
</evidence>
<feature type="transmembrane region" description="Helical" evidence="8">
    <location>
        <begin position="107"/>
        <end position="127"/>
    </location>
</feature>
<dbReference type="GO" id="GO:0005886">
    <property type="term" value="C:plasma membrane"/>
    <property type="evidence" value="ECO:0007669"/>
    <property type="project" value="UniProtKB-SubCell"/>
</dbReference>
<comment type="subcellular location">
    <subcellularLocation>
        <location evidence="1">Cell membrane</location>
        <topology evidence="1">Multi-pass membrane protein</topology>
    </subcellularLocation>
</comment>
<evidence type="ECO:0000256" key="5">
    <source>
        <dbReference type="ARBA" id="ARBA00022989"/>
    </source>
</evidence>
<dbReference type="Pfam" id="PF05977">
    <property type="entry name" value="MFS_3"/>
    <property type="match status" value="1"/>
</dbReference>
<keyword evidence="2" id="KW-0813">Transport</keyword>
<organism evidence="10">
    <name type="scientific">freshwater metagenome</name>
    <dbReference type="NCBI Taxonomy" id="449393"/>
    <lineage>
        <taxon>unclassified sequences</taxon>
        <taxon>metagenomes</taxon>
        <taxon>ecological metagenomes</taxon>
    </lineage>
</organism>
<name>A0A6J7JRM7_9ZZZZ</name>
<feature type="domain" description="Major facilitator superfamily (MFS) profile" evidence="9">
    <location>
        <begin position="14"/>
        <end position="400"/>
    </location>
</feature>
<dbReference type="EMBL" id="CAFBNO010000002">
    <property type="protein sequence ID" value="CAB4946418.1"/>
    <property type="molecule type" value="Genomic_DNA"/>
</dbReference>
<proteinExistence type="predicted"/>
<feature type="transmembrane region" description="Helical" evidence="8">
    <location>
        <begin position="312"/>
        <end position="334"/>
    </location>
</feature>